<dbReference type="Proteomes" id="UP000435423">
    <property type="component" value="Unassembled WGS sequence"/>
</dbReference>
<comment type="caution">
    <text evidence="3">The sequence shown here is derived from an EMBL/GenBank/DDBJ whole genome shotgun (WGS) entry which is preliminary data.</text>
</comment>
<evidence type="ECO:0000313" key="5">
    <source>
        <dbReference type="Proteomes" id="UP000435423"/>
    </source>
</evidence>
<evidence type="ECO:0000313" key="3">
    <source>
        <dbReference type="EMBL" id="MWV56109.1"/>
    </source>
</evidence>
<feature type="transmembrane region" description="Helical" evidence="1">
    <location>
        <begin position="288"/>
        <end position="308"/>
    </location>
</feature>
<evidence type="ECO:0000256" key="1">
    <source>
        <dbReference type="SAM" id="Phobius"/>
    </source>
</evidence>
<keyword evidence="1" id="KW-0472">Membrane</keyword>
<feature type="transmembrane region" description="Helical" evidence="1">
    <location>
        <begin position="255"/>
        <end position="282"/>
    </location>
</feature>
<proteinExistence type="predicted"/>
<dbReference type="RefSeq" id="WP_154608225.1">
    <property type="nucleotide sequence ID" value="NZ_CP072115.1"/>
</dbReference>
<feature type="transmembrane region" description="Helical" evidence="1">
    <location>
        <begin position="388"/>
        <end position="408"/>
    </location>
</feature>
<dbReference type="Proteomes" id="UP000435060">
    <property type="component" value="Unassembled WGS sequence"/>
</dbReference>
<sequence>MKLWFEMKKILSSSICWFFVFLSMGLLLSPIFQRERNRNDYISTYTTELENIGTVLTNLKMDEQSEEQILKVGILSDFETLKDVLKGKRFDRIPRHRTQMYQDLERLVEKYEESFLQFGSLTKEEVQEKKVWNDWLVKHSLADEPEEKGWSIGRMLQKSVEQLFSFGGICLVGMFFLVFQMFDRREAYKRWQLVQIDSCGLQDIRRILASISLVTVVLATNGLIMIGHGLVNGYFQWSDFLEPVKLVGQEKLIPLWLYLLGLCAIWFMIMVGLRLMIAILAYACSKDIIFLVCTSFLVFLLARGSEGVSGFSMILSGPAFLQRSDLRTVLLQFDGLVFIELLSFIFFYLFADKRRFKLSMSQQHQFETPELSHSWSFEWLQYLRTSSLSYWGLGILLLAVLFSIVTTFQKNQVAKEERESLELVATFSKREQFINREIDAKIDQYQQLAQTDDSYKKEWNRLVTSRKMQEKEQEFFNRIYQAYYQNQTKLPSIYKGYLQFVQKTLLKGEETAFYEGDIGATRTLENLRRYQTRYEISSYYWEQLEKAGVPASRRGKEIIIEDLENRFATNDANFPVEDVAWGVSRDFSGIGILRTFVDGPVYLGIVLLAVWLGSRGKAVEVERNTWFFHRTQPVPLRGILLQKWLQGLLIACATTVLFGMIIFIVQSIVHGIGAWQDGIIALSRQEQGLFLHFLKEENIWVQFVPNLHYLCWMFLGMIGLEIVLISINHLMQAFLPNRILVFLLVSTGLVVADRLLFHDFVFNGIDIFRKFYFGG</sequence>
<feature type="transmembrane region" description="Helical" evidence="1">
    <location>
        <begin position="207"/>
        <end position="235"/>
    </location>
</feature>
<reference evidence="2 4" key="2">
    <citation type="submission" date="2019-11" db="EMBL/GenBank/DDBJ databases">
        <title>Streptococcis sp. isolated from the respiratory tract of Marmot.</title>
        <authorList>
            <person name="Zhang G."/>
        </authorList>
    </citation>
    <scope>NUCLEOTIDE SEQUENCE [LARGE SCALE GENOMIC DNA]</scope>
    <source>
        <strain evidence="4">zg-86</strain>
        <strain evidence="2">Zg-86</strain>
    </source>
</reference>
<organism evidence="3 5">
    <name type="scientific">Streptococcus zhangguiae</name>
    <dbReference type="NCBI Taxonomy" id="2664091"/>
    <lineage>
        <taxon>Bacteria</taxon>
        <taxon>Bacillati</taxon>
        <taxon>Bacillota</taxon>
        <taxon>Bacilli</taxon>
        <taxon>Lactobacillales</taxon>
        <taxon>Streptococcaceae</taxon>
        <taxon>Streptococcus</taxon>
    </lineage>
</organism>
<feature type="transmembrane region" description="Helical" evidence="1">
    <location>
        <begin position="707"/>
        <end position="727"/>
    </location>
</feature>
<feature type="transmembrane region" description="Helical" evidence="1">
    <location>
        <begin position="163"/>
        <end position="182"/>
    </location>
</feature>
<keyword evidence="1" id="KW-0812">Transmembrane</keyword>
<accession>A0A6I4R9F8</accession>
<feature type="transmembrane region" description="Helical" evidence="1">
    <location>
        <begin position="647"/>
        <end position="669"/>
    </location>
</feature>
<evidence type="ECO:0000313" key="4">
    <source>
        <dbReference type="Proteomes" id="UP000435060"/>
    </source>
</evidence>
<feature type="transmembrane region" description="Helical" evidence="1">
    <location>
        <begin position="739"/>
        <end position="757"/>
    </location>
</feature>
<dbReference type="AlphaFoldDB" id="A0A6I4R9F8"/>
<evidence type="ECO:0000313" key="2">
    <source>
        <dbReference type="EMBL" id="MTB64121.1"/>
    </source>
</evidence>
<reference evidence="3 5" key="1">
    <citation type="submission" date="2019-10" db="EMBL/GenBank/DDBJ databases">
        <title>Streptococcis sp, isolated from the respiratory tract of Marmot.</title>
        <authorList>
            <person name="Zhang G."/>
        </authorList>
    </citation>
    <scope>NUCLEOTIDE SEQUENCE [LARGE SCALE GENOMIC DNA]</scope>
    <source>
        <strain evidence="3">Zg-70</strain>
        <strain evidence="5">zg-70</strain>
    </source>
</reference>
<keyword evidence="1" id="KW-1133">Transmembrane helix</keyword>
<protein>
    <submittedName>
        <fullName evidence="3">Uncharacterized protein</fullName>
    </submittedName>
</protein>
<name>A0A6I4R9F8_9STRE</name>
<feature type="transmembrane region" description="Helical" evidence="1">
    <location>
        <begin position="12"/>
        <end position="32"/>
    </location>
</feature>
<keyword evidence="4" id="KW-1185">Reference proteome</keyword>
<dbReference type="EMBL" id="WUBJ01000004">
    <property type="protein sequence ID" value="MWV56109.1"/>
    <property type="molecule type" value="Genomic_DNA"/>
</dbReference>
<dbReference type="EMBL" id="WLCG01000004">
    <property type="protein sequence ID" value="MTB64121.1"/>
    <property type="molecule type" value="Genomic_DNA"/>
</dbReference>
<feature type="transmembrane region" description="Helical" evidence="1">
    <location>
        <begin position="329"/>
        <end position="351"/>
    </location>
</feature>
<gene>
    <name evidence="2" type="ORF">GGG87_03775</name>
    <name evidence="3" type="ORF">GGH11_03815</name>
</gene>